<gene>
    <name evidence="2" type="ORF">NDM98_09470</name>
</gene>
<dbReference type="RefSeq" id="WP_251606760.1">
    <property type="nucleotide sequence ID" value="NZ_JAMQJY010000001.1"/>
</dbReference>
<dbReference type="InterPro" id="IPR007809">
    <property type="entry name" value="FlgN-like"/>
</dbReference>
<organism evidence="2 3">
    <name type="scientific">Alkalicoccobacillus plakortidis</name>
    <dbReference type="NCBI Taxonomy" id="444060"/>
    <lineage>
        <taxon>Bacteria</taxon>
        <taxon>Bacillati</taxon>
        <taxon>Bacillota</taxon>
        <taxon>Bacilli</taxon>
        <taxon>Bacillales</taxon>
        <taxon>Bacillaceae</taxon>
        <taxon>Alkalicoccobacillus</taxon>
    </lineage>
</organism>
<dbReference type="InterPro" id="IPR036679">
    <property type="entry name" value="FlgN-like_sf"/>
</dbReference>
<keyword evidence="2" id="KW-0282">Flagellum</keyword>
<keyword evidence="2" id="KW-0966">Cell projection</keyword>
<dbReference type="Pfam" id="PF05130">
    <property type="entry name" value="FlgN"/>
    <property type="match status" value="1"/>
</dbReference>
<sequence length="164" mass="18672">MMSTQHLVTTMTELVDLHEQLNQLADQKKECLIKQNTIELEALVRNETKLVHRMQVTESIRMKAVTDLLDSKDLPTDQHTFSMVLDQINGEEKSLLTDVYNELTELVFQVKAKNDQNQLLIQDALQYVHVSLDLLAPSAEDFQYTADHQGSDKGIGRSLFDSKA</sequence>
<protein>
    <submittedName>
        <fullName evidence="2">Flagellar protein FlgN</fullName>
    </submittedName>
</protein>
<keyword evidence="2" id="KW-0969">Cilium</keyword>
<evidence type="ECO:0000313" key="2">
    <source>
        <dbReference type="EMBL" id="MCM2675699.1"/>
    </source>
</evidence>
<reference evidence="2" key="1">
    <citation type="submission" date="2022-06" db="EMBL/GenBank/DDBJ databases">
        <title>Alkalicoccobacillus porphyridii sp. nov., isolated from a marine red alga, Porphyridium purpureum and reclassification of Shouchella plakortidis and Shouchella gibsonii as Alkalicoccobacillus plakortidis comb. nov. and Alkalicoccobacillus gibsonii comb. nov.</title>
        <authorList>
            <person name="Kim K.H."/>
            <person name="Lee J.K."/>
            <person name="Han D.M."/>
            <person name="Baek J.H."/>
            <person name="Jeon C.O."/>
        </authorList>
    </citation>
    <scope>NUCLEOTIDE SEQUENCE</scope>
    <source>
        <strain evidence="2">DSM 19153</strain>
    </source>
</reference>
<dbReference type="Proteomes" id="UP001203665">
    <property type="component" value="Unassembled WGS sequence"/>
</dbReference>
<name>A0ABT0XIJ0_9BACI</name>
<dbReference type="Gene3D" id="1.20.58.300">
    <property type="entry name" value="FlgN-like"/>
    <property type="match status" value="1"/>
</dbReference>
<comment type="caution">
    <text evidence="2">The sequence shown here is derived from an EMBL/GenBank/DDBJ whole genome shotgun (WGS) entry which is preliminary data.</text>
</comment>
<dbReference type="EMBL" id="JAMQJY010000001">
    <property type="protein sequence ID" value="MCM2675699.1"/>
    <property type="molecule type" value="Genomic_DNA"/>
</dbReference>
<evidence type="ECO:0000256" key="1">
    <source>
        <dbReference type="ARBA" id="ARBA00022795"/>
    </source>
</evidence>
<keyword evidence="1" id="KW-1005">Bacterial flagellum biogenesis</keyword>
<accession>A0ABT0XIJ0</accession>
<proteinExistence type="predicted"/>
<keyword evidence="3" id="KW-1185">Reference proteome</keyword>
<dbReference type="SUPFAM" id="SSF140566">
    <property type="entry name" value="FlgN-like"/>
    <property type="match status" value="1"/>
</dbReference>
<evidence type="ECO:0000313" key="3">
    <source>
        <dbReference type="Proteomes" id="UP001203665"/>
    </source>
</evidence>